<keyword evidence="2" id="KW-1185">Reference proteome</keyword>
<sequence>MSVTRKAAKEFLDRVKRNDEAHAEGERINLRRIPALPREARTVASATGSNAPHTIVPIPYETFESSTAVANCPDKQHDLLGTTVLFLEACKNCRERRHSRIRCWFDTRTATRTQNSLNRRVINRDPRDTHVPVAVHARDD</sequence>
<evidence type="ECO:0000313" key="2">
    <source>
        <dbReference type="Proteomes" id="UP001215598"/>
    </source>
</evidence>
<reference evidence="1" key="1">
    <citation type="submission" date="2023-03" db="EMBL/GenBank/DDBJ databases">
        <title>Massive genome expansion in bonnet fungi (Mycena s.s.) driven by repeated elements and novel gene families across ecological guilds.</title>
        <authorList>
            <consortium name="Lawrence Berkeley National Laboratory"/>
            <person name="Harder C.B."/>
            <person name="Miyauchi S."/>
            <person name="Viragh M."/>
            <person name="Kuo A."/>
            <person name="Thoen E."/>
            <person name="Andreopoulos B."/>
            <person name="Lu D."/>
            <person name="Skrede I."/>
            <person name="Drula E."/>
            <person name="Henrissat B."/>
            <person name="Morin E."/>
            <person name="Kohler A."/>
            <person name="Barry K."/>
            <person name="LaButti K."/>
            <person name="Morin E."/>
            <person name="Salamov A."/>
            <person name="Lipzen A."/>
            <person name="Mereny Z."/>
            <person name="Hegedus B."/>
            <person name="Baldrian P."/>
            <person name="Stursova M."/>
            <person name="Weitz H."/>
            <person name="Taylor A."/>
            <person name="Grigoriev I.V."/>
            <person name="Nagy L.G."/>
            <person name="Martin F."/>
            <person name="Kauserud H."/>
        </authorList>
    </citation>
    <scope>NUCLEOTIDE SEQUENCE</scope>
    <source>
        <strain evidence="1">CBHHK182m</strain>
    </source>
</reference>
<dbReference type="EMBL" id="JARKIB010000166">
    <property type="protein sequence ID" value="KAJ7729360.1"/>
    <property type="molecule type" value="Genomic_DNA"/>
</dbReference>
<evidence type="ECO:0000313" key="1">
    <source>
        <dbReference type="EMBL" id="KAJ7729360.1"/>
    </source>
</evidence>
<organism evidence="1 2">
    <name type="scientific">Mycena metata</name>
    <dbReference type="NCBI Taxonomy" id="1033252"/>
    <lineage>
        <taxon>Eukaryota</taxon>
        <taxon>Fungi</taxon>
        <taxon>Dikarya</taxon>
        <taxon>Basidiomycota</taxon>
        <taxon>Agaricomycotina</taxon>
        <taxon>Agaricomycetes</taxon>
        <taxon>Agaricomycetidae</taxon>
        <taxon>Agaricales</taxon>
        <taxon>Marasmiineae</taxon>
        <taxon>Mycenaceae</taxon>
        <taxon>Mycena</taxon>
    </lineage>
</organism>
<dbReference type="Gene3D" id="6.10.250.3260">
    <property type="match status" value="1"/>
</dbReference>
<name>A0AAD7MRF1_9AGAR</name>
<gene>
    <name evidence="1" type="ORF">B0H16DRAFT_229714</name>
</gene>
<dbReference type="AlphaFoldDB" id="A0AAD7MRF1"/>
<protein>
    <submittedName>
        <fullName evidence="1">Uncharacterized protein</fullName>
    </submittedName>
</protein>
<dbReference type="Proteomes" id="UP001215598">
    <property type="component" value="Unassembled WGS sequence"/>
</dbReference>
<accession>A0AAD7MRF1</accession>
<comment type="caution">
    <text evidence="1">The sequence shown here is derived from an EMBL/GenBank/DDBJ whole genome shotgun (WGS) entry which is preliminary data.</text>
</comment>
<proteinExistence type="predicted"/>